<dbReference type="Pfam" id="PF16976">
    <property type="entry name" value="RcpC"/>
    <property type="match status" value="1"/>
</dbReference>
<proteinExistence type="predicted"/>
<evidence type="ECO:0000313" key="2">
    <source>
        <dbReference type="EMBL" id="CAH0537048.1"/>
    </source>
</evidence>
<dbReference type="NCBIfam" id="TIGR03177">
    <property type="entry name" value="pilus_cpaB"/>
    <property type="match status" value="1"/>
</dbReference>
<evidence type="ECO:0000259" key="1">
    <source>
        <dbReference type="Pfam" id="PF16976"/>
    </source>
</evidence>
<dbReference type="InterPro" id="IPR017592">
    <property type="entry name" value="Pilus_assmbl_Flp-typ_CpaB"/>
</dbReference>
<name>A0ABN8E2Z3_9VIBR</name>
<organism evidence="2 3">
    <name type="scientific">Vibrio marisflavi CECT 7928</name>
    <dbReference type="NCBI Taxonomy" id="634439"/>
    <lineage>
        <taxon>Bacteria</taxon>
        <taxon>Pseudomonadati</taxon>
        <taxon>Pseudomonadota</taxon>
        <taxon>Gammaproteobacteria</taxon>
        <taxon>Vibrionales</taxon>
        <taxon>Vibrionaceae</taxon>
        <taxon>Vibrio</taxon>
    </lineage>
</organism>
<feature type="domain" description="Flp pilus assembly protein RcpC/CpaB" evidence="1">
    <location>
        <begin position="112"/>
        <end position="227"/>
    </location>
</feature>
<comment type="caution">
    <text evidence="2">The sequence shown here is derived from an EMBL/GenBank/DDBJ whole genome shotgun (WGS) entry which is preliminary data.</text>
</comment>
<accession>A0ABN8E2Z3</accession>
<dbReference type="Proteomes" id="UP000838748">
    <property type="component" value="Unassembled WGS sequence"/>
</dbReference>
<dbReference type="RefSeq" id="WP_237360260.1">
    <property type="nucleotide sequence ID" value="NZ_CAKLDM010000001.1"/>
</dbReference>
<protein>
    <recommendedName>
        <fullName evidence="1">Flp pilus assembly protein RcpC/CpaB domain-containing protein</fullName>
    </recommendedName>
</protein>
<gene>
    <name evidence="2" type="ORF">VMF7928_00884</name>
</gene>
<reference evidence="2" key="1">
    <citation type="submission" date="2021-11" db="EMBL/GenBank/DDBJ databases">
        <authorList>
            <person name="Rodrigo-Torres L."/>
            <person name="Arahal R. D."/>
            <person name="Lucena T."/>
        </authorList>
    </citation>
    <scope>NUCLEOTIDE SEQUENCE</scope>
    <source>
        <strain evidence="2">CECT 7928</strain>
    </source>
</reference>
<dbReference type="EMBL" id="CAKLDM010000001">
    <property type="protein sequence ID" value="CAH0537048.1"/>
    <property type="molecule type" value="Genomic_DNA"/>
</dbReference>
<keyword evidence="3" id="KW-1185">Reference proteome</keyword>
<evidence type="ECO:0000313" key="3">
    <source>
        <dbReference type="Proteomes" id="UP000838748"/>
    </source>
</evidence>
<sequence>MKSKIFLAIAIVAVLVGLYGVAGSLVNKPHAKTQENTLIQVWQLKENAHSGEIINRRMLSVKQLPKAKANQLGFTENVNLKWTQGTVFRQNLTQGSYISNADIVQPEDAGYIDYVIKKNRVAFPVEIGPNTVIGGVLTNGSKVDVLSVIGTQKSSSGFSGSSSKPNNSVYVKPIFSGIKVLQVKKQTKKSNIEGSKKSKNHVVVVLELTRKQAVTLTVAEQVSQIKLDKSVGEYSKADLQADSGDILPHFQGVAEYRADKMQIN</sequence>
<dbReference type="InterPro" id="IPR031571">
    <property type="entry name" value="RcpC_dom"/>
</dbReference>